<proteinExistence type="predicted"/>
<feature type="transmembrane region" description="Helical" evidence="1">
    <location>
        <begin position="172"/>
        <end position="190"/>
    </location>
</feature>
<feature type="transmembrane region" description="Helical" evidence="1">
    <location>
        <begin position="12"/>
        <end position="33"/>
    </location>
</feature>
<feature type="transmembrane region" description="Helical" evidence="1">
    <location>
        <begin position="148"/>
        <end position="165"/>
    </location>
</feature>
<keyword evidence="1" id="KW-0812">Transmembrane</keyword>
<evidence type="ECO:0008006" key="4">
    <source>
        <dbReference type="Google" id="ProtNLM"/>
    </source>
</evidence>
<keyword evidence="3" id="KW-1185">Reference proteome</keyword>
<name>A0A3S0K203_9PROT</name>
<reference evidence="2 3" key="1">
    <citation type="submission" date="2018-12" db="EMBL/GenBank/DDBJ databases">
        <authorList>
            <person name="Yang Y."/>
        </authorList>
    </citation>
    <scope>NUCLEOTIDE SEQUENCE [LARGE SCALE GENOMIC DNA]</scope>
    <source>
        <strain evidence="2 3">L-25-5w-1</strain>
    </source>
</reference>
<dbReference type="Proteomes" id="UP000277007">
    <property type="component" value="Unassembled WGS sequence"/>
</dbReference>
<protein>
    <recommendedName>
        <fullName evidence="4">DUF2029 domain-containing protein</fullName>
    </recommendedName>
</protein>
<dbReference type="OrthoDB" id="1814621at2"/>
<sequence length="541" mass="58588">MLDGDARTARRLGWLFLLLAPLAHGALTLAFGMDANWDLRNYHWYNGYALLNGRIDLDLLPAQMPTFYNPLLDVAFYGLASALPARVAGFVWGTVQGINLSLLFLLAQACLRVNVAMLRTVAAMLLALMGGLGGGTLGLLGTTFHDNLVSLGVIAALVVVARALPLLKTGRLVMAFGRVAFAGLFAGAAMGLKNPTVIYAVGLCLAFLALPAHPVRRLFLAFFFGLGVLAGLAGTGGFWMIHLWHDYGNPVFPHMNHVFQSPFAAMSDYVNASFFPASRLERLLFPFTFTFAPLTVGEVPWFDLRALALFVLVPLAALSALALRRIRPAGFGLADAAATRFLLVALTVTYALWVVMFCIYRYLVPLEMLAPLALVMAVGLLPLSRRWAVRVSIALLLVIQATVQPADWGRVPWPSPDGPGRWVTAEVPPIEDPHATMVLMGGYWAISHVIPSFPPGVRFVRIQSNFLQPDSVGNGYLAILKDKVSSHRGPYLMLSTIPDTAGAAKAALRLGLRLDPERCRPIPNNLGETLNLCAVARVAVE</sequence>
<feature type="transmembrane region" description="Helical" evidence="1">
    <location>
        <begin position="219"/>
        <end position="241"/>
    </location>
</feature>
<feature type="transmembrane region" description="Helical" evidence="1">
    <location>
        <begin position="90"/>
        <end position="111"/>
    </location>
</feature>
<evidence type="ECO:0000313" key="2">
    <source>
        <dbReference type="EMBL" id="RTR16069.1"/>
    </source>
</evidence>
<evidence type="ECO:0000256" key="1">
    <source>
        <dbReference type="SAM" id="Phobius"/>
    </source>
</evidence>
<organism evidence="2 3">
    <name type="scientific">Azospirillum griseum</name>
    <dbReference type="NCBI Taxonomy" id="2496639"/>
    <lineage>
        <taxon>Bacteria</taxon>
        <taxon>Pseudomonadati</taxon>
        <taxon>Pseudomonadota</taxon>
        <taxon>Alphaproteobacteria</taxon>
        <taxon>Rhodospirillales</taxon>
        <taxon>Azospirillaceae</taxon>
        <taxon>Azospirillum</taxon>
    </lineage>
</organism>
<evidence type="ECO:0000313" key="3">
    <source>
        <dbReference type="Proteomes" id="UP000277007"/>
    </source>
</evidence>
<comment type="caution">
    <text evidence="2">The sequence shown here is derived from an EMBL/GenBank/DDBJ whole genome shotgun (WGS) entry which is preliminary data.</text>
</comment>
<gene>
    <name evidence="2" type="ORF">EJ903_21795</name>
</gene>
<feature type="transmembrane region" description="Helical" evidence="1">
    <location>
        <begin position="196"/>
        <end position="212"/>
    </location>
</feature>
<dbReference type="AlphaFoldDB" id="A0A3S0K203"/>
<feature type="transmembrane region" description="Helical" evidence="1">
    <location>
        <begin position="304"/>
        <end position="323"/>
    </location>
</feature>
<feature type="transmembrane region" description="Helical" evidence="1">
    <location>
        <begin position="123"/>
        <end position="142"/>
    </location>
</feature>
<dbReference type="EMBL" id="RXMA01000028">
    <property type="protein sequence ID" value="RTR16069.1"/>
    <property type="molecule type" value="Genomic_DNA"/>
</dbReference>
<keyword evidence="1" id="KW-0472">Membrane</keyword>
<accession>A0A3S0K203</accession>
<feature type="transmembrane region" description="Helical" evidence="1">
    <location>
        <begin position="343"/>
        <end position="362"/>
    </location>
</feature>
<keyword evidence="1" id="KW-1133">Transmembrane helix</keyword>